<protein>
    <submittedName>
        <fullName evidence="1">Uncharacterized protein</fullName>
    </submittedName>
</protein>
<dbReference type="AlphaFoldDB" id="A7EC40"/>
<proteinExistence type="predicted"/>
<gene>
    <name evidence="1" type="ORF">SS1G_02878</name>
</gene>
<organism evidence="1 2">
    <name type="scientific">Sclerotinia sclerotiorum (strain ATCC 18683 / 1980 / Ss-1)</name>
    <name type="common">White mold</name>
    <name type="synonym">Whetzelinia sclerotiorum</name>
    <dbReference type="NCBI Taxonomy" id="665079"/>
    <lineage>
        <taxon>Eukaryota</taxon>
        <taxon>Fungi</taxon>
        <taxon>Dikarya</taxon>
        <taxon>Ascomycota</taxon>
        <taxon>Pezizomycotina</taxon>
        <taxon>Leotiomycetes</taxon>
        <taxon>Helotiales</taxon>
        <taxon>Sclerotiniaceae</taxon>
        <taxon>Sclerotinia</taxon>
    </lineage>
</organism>
<dbReference type="KEGG" id="ssl:SS1G_02878"/>
<sequence length="54" mass="6204">MMERDRERGEDMDGWMDGWFVDGDLKVLRGLEYGRWGGIGGEREGGKRARGNGW</sequence>
<dbReference type="EMBL" id="CH476623">
    <property type="protein sequence ID" value="EDO00019.1"/>
    <property type="molecule type" value="Genomic_DNA"/>
</dbReference>
<evidence type="ECO:0000313" key="1">
    <source>
        <dbReference type="EMBL" id="EDO00019.1"/>
    </source>
</evidence>
<dbReference type="HOGENOM" id="CLU_3051785_0_0_1"/>
<evidence type="ECO:0000313" key="2">
    <source>
        <dbReference type="Proteomes" id="UP000001312"/>
    </source>
</evidence>
<name>A7EC40_SCLS1</name>
<dbReference type="RefSeq" id="XP_001596656.1">
    <property type="nucleotide sequence ID" value="XM_001596606.1"/>
</dbReference>
<dbReference type="GeneID" id="5493096"/>
<reference evidence="2" key="1">
    <citation type="journal article" date="2011" name="PLoS Genet.">
        <title>Genomic analysis of the necrotrophic fungal pathogens Sclerotinia sclerotiorum and Botrytis cinerea.</title>
        <authorList>
            <person name="Amselem J."/>
            <person name="Cuomo C.A."/>
            <person name="van Kan J.A."/>
            <person name="Viaud M."/>
            <person name="Benito E.P."/>
            <person name="Couloux A."/>
            <person name="Coutinho P.M."/>
            <person name="de Vries R.P."/>
            <person name="Dyer P.S."/>
            <person name="Fillinger S."/>
            <person name="Fournier E."/>
            <person name="Gout L."/>
            <person name="Hahn M."/>
            <person name="Kohn L."/>
            <person name="Lapalu N."/>
            <person name="Plummer K.M."/>
            <person name="Pradier J.M."/>
            <person name="Quevillon E."/>
            <person name="Sharon A."/>
            <person name="Simon A."/>
            <person name="ten Have A."/>
            <person name="Tudzynski B."/>
            <person name="Tudzynski P."/>
            <person name="Wincker P."/>
            <person name="Andrew M."/>
            <person name="Anthouard V."/>
            <person name="Beever R.E."/>
            <person name="Beffa R."/>
            <person name="Benoit I."/>
            <person name="Bouzid O."/>
            <person name="Brault B."/>
            <person name="Chen Z."/>
            <person name="Choquer M."/>
            <person name="Collemare J."/>
            <person name="Cotton P."/>
            <person name="Danchin E.G."/>
            <person name="Da Silva C."/>
            <person name="Gautier A."/>
            <person name="Giraud C."/>
            <person name="Giraud T."/>
            <person name="Gonzalez C."/>
            <person name="Grossetete S."/>
            <person name="Guldener U."/>
            <person name="Henrissat B."/>
            <person name="Howlett B.J."/>
            <person name="Kodira C."/>
            <person name="Kretschmer M."/>
            <person name="Lappartient A."/>
            <person name="Leroch M."/>
            <person name="Levis C."/>
            <person name="Mauceli E."/>
            <person name="Neuveglise C."/>
            <person name="Oeser B."/>
            <person name="Pearson M."/>
            <person name="Poulain J."/>
            <person name="Poussereau N."/>
            <person name="Quesneville H."/>
            <person name="Rascle C."/>
            <person name="Schumacher J."/>
            <person name="Segurens B."/>
            <person name="Sexton A."/>
            <person name="Silva E."/>
            <person name="Sirven C."/>
            <person name="Soanes D.M."/>
            <person name="Talbot N.J."/>
            <person name="Templeton M."/>
            <person name="Yandava C."/>
            <person name="Yarden O."/>
            <person name="Zeng Q."/>
            <person name="Rollins J.A."/>
            <person name="Lebrun M.H."/>
            <person name="Dickman M."/>
        </authorList>
    </citation>
    <scope>NUCLEOTIDE SEQUENCE [LARGE SCALE GENOMIC DNA]</scope>
    <source>
        <strain evidence="2">ATCC 18683 / 1980 / Ss-1</strain>
    </source>
</reference>
<accession>A7EC40</accession>
<dbReference type="InParanoid" id="A7EC40"/>
<keyword evidence="2" id="KW-1185">Reference proteome</keyword>
<dbReference type="Proteomes" id="UP000001312">
    <property type="component" value="Unassembled WGS sequence"/>
</dbReference>